<name>A0A2N1M8X2_9GLOM</name>
<reference evidence="1 2" key="1">
    <citation type="submission" date="2016-04" db="EMBL/GenBank/DDBJ databases">
        <title>Genome analyses suggest a sexual origin of heterokaryosis in a supposedly ancient asexual fungus.</title>
        <authorList>
            <person name="Ropars J."/>
            <person name="Sedzielewska K."/>
            <person name="Noel J."/>
            <person name="Charron P."/>
            <person name="Farinelli L."/>
            <person name="Marton T."/>
            <person name="Kruger M."/>
            <person name="Pelin A."/>
            <person name="Brachmann A."/>
            <person name="Corradi N."/>
        </authorList>
    </citation>
    <scope>NUCLEOTIDE SEQUENCE [LARGE SCALE GENOMIC DNA]</scope>
    <source>
        <strain evidence="1 2">C2</strain>
    </source>
</reference>
<reference evidence="1 2" key="2">
    <citation type="submission" date="2017-10" db="EMBL/GenBank/DDBJ databases">
        <title>Extensive intraspecific genome diversity in a model arbuscular mycorrhizal fungus.</title>
        <authorList>
            <person name="Chen E.C.H."/>
            <person name="Morin E."/>
            <person name="Baudet D."/>
            <person name="Noel J."/>
            <person name="Ndikumana S."/>
            <person name="Charron P."/>
            <person name="St-Onge C."/>
            <person name="Giorgi J."/>
            <person name="Grigoriev I.V."/>
            <person name="Roux C."/>
            <person name="Martin F.M."/>
            <person name="Corradi N."/>
        </authorList>
    </citation>
    <scope>NUCLEOTIDE SEQUENCE [LARGE SCALE GENOMIC DNA]</scope>
    <source>
        <strain evidence="1 2">C2</strain>
    </source>
</reference>
<dbReference type="VEuPathDB" id="FungiDB:RhiirA1_463301"/>
<protein>
    <recommendedName>
        <fullName evidence="3">Replication origin-binding protein domain-containing protein</fullName>
    </recommendedName>
</protein>
<comment type="caution">
    <text evidence="1">The sequence shown here is derived from an EMBL/GenBank/DDBJ whole genome shotgun (WGS) entry which is preliminary data.</text>
</comment>
<dbReference type="AlphaFoldDB" id="A0A2N1M8X2"/>
<organism evidence="1 2">
    <name type="scientific">Rhizophagus irregularis</name>
    <dbReference type="NCBI Taxonomy" id="588596"/>
    <lineage>
        <taxon>Eukaryota</taxon>
        <taxon>Fungi</taxon>
        <taxon>Fungi incertae sedis</taxon>
        <taxon>Mucoromycota</taxon>
        <taxon>Glomeromycotina</taxon>
        <taxon>Glomeromycetes</taxon>
        <taxon>Glomerales</taxon>
        <taxon>Glomeraceae</taxon>
        <taxon>Rhizophagus</taxon>
    </lineage>
</organism>
<evidence type="ECO:0000313" key="2">
    <source>
        <dbReference type="Proteomes" id="UP000233469"/>
    </source>
</evidence>
<evidence type="ECO:0008006" key="3">
    <source>
        <dbReference type="Google" id="ProtNLM"/>
    </source>
</evidence>
<proteinExistence type="predicted"/>
<dbReference type="VEuPathDB" id="FungiDB:FUN_012972"/>
<dbReference type="VEuPathDB" id="FungiDB:RhiirA1_479386"/>
<dbReference type="EMBL" id="LLXL01003875">
    <property type="protein sequence ID" value="PKK58056.1"/>
    <property type="molecule type" value="Genomic_DNA"/>
</dbReference>
<sequence length="618" mass="71594">YIDRGLPGQNFNLRLIGSAKKGRVKRILQFSLNNGWNELEHTRVQPPTSLGLEVRPRILSIEKNNNLLRISRSLDILQKYADLVLQKYSNYLRDWTIEEKDSENFIYFNRKAPLGCPLCKHIHDKDQRWFGRVCASSERFIQNNKNLSPAVLLRKLKSPGFPKAFVKMPSWVKERYVRLLPNEGDIYVGSPWETGKTYVLEHLTIPDDVNANTRPFGWTIYRKLYKLVQDARRIIVMDNDLTDLNIEWIKALRKNMPFSIIHNTYQPQKDVQGILRALKTDFPELQIKEYHGKSDPVEKAHDFSNVEESWKDVDLVAYTSTLKIGVSCTNPKFDWRMVDFLQKAGMVISIMESKLKSKENTLSQVVKSKCLTVKAEEISDISNANILDQCYEILPETLTEDFISKYGNFNHMKWFRAYRQLRDAGTNNEVAVEAITRKDYREDKLIVATRAEKHRICLELLKTCTPARDVDDRARYKADDVKTRLNSPESISYLQDLVPKMARVFDNTDALRRIKKSELKTVRAKLGLLNSALYATYGLKFKAIDKNLKYYHLVGSFDSKDAPELPSYQTGKEIYWENGNDTRYGYSKLSSDELLTKNKQTKIISSLNVNTMPIAEDI</sequence>
<gene>
    <name evidence="1" type="ORF">RhiirC2_796941</name>
</gene>
<feature type="non-terminal residue" evidence="1">
    <location>
        <position position="1"/>
    </location>
</feature>
<accession>A0A2N1M8X2</accession>
<dbReference type="Proteomes" id="UP000233469">
    <property type="component" value="Unassembled WGS sequence"/>
</dbReference>
<evidence type="ECO:0000313" key="1">
    <source>
        <dbReference type="EMBL" id="PKK58056.1"/>
    </source>
</evidence>